<organism evidence="2 3">
    <name type="scientific">Saccharibacillus kuerlensis</name>
    <dbReference type="NCBI Taxonomy" id="459527"/>
    <lineage>
        <taxon>Bacteria</taxon>
        <taxon>Bacillati</taxon>
        <taxon>Bacillota</taxon>
        <taxon>Bacilli</taxon>
        <taxon>Bacillales</taxon>
        <taxon>Paenibacillaceae</taxon>
        <taxon>Saccharibacillus</taxon>
    </lineage>
</organism>
<feature type="compositionally biased region" description="Low complexity" evidence="1">
    <location>
        <begin position="315"/>
        <end position="367"/>
    </location>
</feature>
<feature type="compositionally biased region" description="Low complexity" evidence="1">
    <location>
        <begin position="450"/>
        <end position="501"/>
    </location>
</feature>
<dbReference type="Proteomes" id="UP000606653">
    <property type="component" value="Unassembled WGS sequence"/>
</dbReference>
<evidence type="ECO:0000256" key="1">
    <source>
        <dbReference type="SAM" id="MobiDB-lite"/>
    </source>
</evidence>
<evidence type="ECO:0000313" key="2">
    <source>
        <dbReference type="EMBL" id="GGN90530.1"/>
    </source>
</evidence>
<keyword evidence="3" id="KW-1185">Reference proteome</keyword>
<accession>A0ABQ2KQR9</accession>
<protein>
    <recommendedName>
        <fullName evidence="4">Hook-length control protein FliK</fullName>
    </recommendedName>
</protein>
<comment type="caution">
    <text evidence="2">The sequence shown here is derived from an EMBL/GenBank/DDBJ whole genome shotgun (WGS) entry which is preliminary data.</text>
</comment>
<name>A0ABQ2KQR9_9BACL</name>
<sequence length="731" mass="73044">MSEMNIGSLFKSMIGESKPGEIKQLDLRAGQVVRGVVQSVSDDGKEAVVQIQGVKVSAKLETPLQTGQTAFMQVQPATEDGSIVMKPVAAPPGAAAAGASMEETLKQVGLPDNKQNREMIRMMQQAEIPVTREQTAEIRNLLAQKPAAVDAQQFIRSIGILQQRGLPVTPQSVAGMQQAVFGPPASALLNNLEQQVAAALAQLGDSAGDEAHVPGRIPGNVQPGAAAANGALQNGGSAGTGMAAGQTAAGVGGNPIGAGTAGNVNTGSPISGSSAGALAAGASAGVLADAAEGGPQAQARPAAQAASGAVGGAGNAAEPDTAPQASGSARTADSAASAAAVRAGANQAPAAGPAPQGAPGTAAPQAGASASASSDAVLLRKVQALLGELRTAAAGSTGAASTAENPSAAAAGQAAQQAKGADADPWVGRLLKMLGTEHEQQTARSTLLNTAPSTSNAASAAQQQTAQTVQAQSQSPQQAGSSAQPQQAAAAQAAGTAAANTEAPEGLSAAVRSAADQALRALQGEGGRPDSASLADDRSAPLPAGQQAAAEVRETLKSLLLQLSASDSLPAGLKDAAQQAVQQMTGQQLLLNTDRTAPFAQVTMFLPFVGPDGSQTAAVQIESRRGPKGELDASNCRLWFDLEMKALGRTVIDVQVVDRNVSLNFRNDEEWAGPLLEAGQAQIAAALESAGYQLMALRTDTLPVRSTEAAADTNASLSYTPPSYRGVDVKI</sequence>
<evidence type="ECO:0000313" key="3">
    <source>
        <dbReference type="Proteomes" id="UP000606653"/>
    </source>
</evidence>
<gene>
    <name evidence="2" type="ORF">GCM10010969_01170</name>
</gene>
<dbReference type="EMBL" id="BMLN01000001">
    <property type="protein sequence ID" value="GGN90530.1"/>
    <property type="molecule type" value="Genomic_DNA"/>
</dbReference>
<reference evidence="3" key="1">
    <citation type="journal article" date="2019" name="Int. J. Syst. Evol. Microbiol.">
        <title>The Global Catalogue of Microorganisms (GCM) 10K type strain sequencing project: providing services to taxonomists for standard genome sequencing and annotation.</title>
        <authorList>
            <consortium name="The Broad Institute Genomics Platform"/>
            <consortium name="The Broad Institute Genome Sequencing Center for Infectious Disease"/>
            <person name="Wu L."/>
            <person name="Ma J."/>
        </authorList>
    </citation>
    <scope>NUCLEOTIDE SEQUENCE [LARGE SCALE GENOMIC DNA]</scope>
    <source>
        <strain evidence="3">CGMCC 1.6964</strain>
    </source>
</reference>
<feature type="region of interest" description="Disordered" evidence="1">
    <location>
        <begin position="397"/>
        <end position="422"/>
    </location>
</feature>
<proteinExistence type="predicted"/>
<feature type="region of interest" description="Disordered" evidence="1">
    <location>
        <begin position="450"/>
        <end position="549"/>
    </location>
</feature>
<feature type="region of interest" description="Disordered" evidence="1">
    <location>
        <begin position="292"/>
        <end position="367"/>
    </location>
</feature>
<feature type="compositionally biased region" description="Low complexity" evidence="1">
    <location>
        <begin position="292"/>
        <end position="308"/>
    </location>
</feature>
<evidence type="ECO:0008006" key="4">
    <source>
        <dbReference type="Google" id="ProtNLM"/>
    </source>
</evidence>